<gene>
    <name evidence="1" type="ORF">B0H63DRAFT_480248</name>
</gene>
<name>A0AAE0KME6_9PEZI</name>
<protein>
    <submittedName>
        <fullName evidence="1">Uncharacterized protein</fullName>
    </submittedName>
</protein>
<comment type="caution">
    <text evidence="1">The sequence shown here is derived from an EMBL/GenBank/DDBJ whole genome shotgun (WGS) entry which is preliminary data.</text>
</comment>
<organism evidence="1 2">
    <name type="scientific">Podospora didyma</name>
    <dbReference type="NCBI Taxonomy" id="330526"/>
    <lineage>
        <taxon>Eukaryota</taxon>
        <taxon>Fungi</taxon>
        <taxon>Dikarya</taxon>
        <taxon>Ascomycota</taxon>
        <taxon>Pezizomycotina</taxon>
        <taxon>Sordariomycetes</taxon>
        <taxon>Sordariomycetidae</taxon>
        <taxon>Sordariales</taxon>
        <taxon>Podosporaceae</taxon>
        <taxon>Podospora</taxon>
    </lineage>
</organism>
<evidence type="ECO:0000313" key="2">
    <source>
        <dbReference type="Proteomes" id="UP001285441"/>
    </source>
</evidence>
<dbReference type="EMBL" id="JAULSW010000006">
    <property type="protein sequence ID" value="KAK3378560.1"/>
    <property type="molecule type" value="Genomic_DNA"/>
</dbReference>
<sequence length="70" mass="7848">MPLSLLTCFDLPTPCSMLWSLPPPACAASMVKICRIALLLLVGGFDTHAHTRARARPYIQTTRYRLPFFV</sequence>
<dbReference type="AlphaFoldDB" id="A0AAE0KME6"/>
<reference evidence="1" key="2">
    <citation type="submission" date="2023-06" db="EMBL/GenBank/DDBJ databases">
        <authorList>
            <consortium name="Lawrence Berkeley National Laboratory"/>
            <person name="Haridas S."/>
            <person name="Hensen N."/>
            <person name="Bonometti L."/>
            <person name="Westerberg I."/>
            <person name="Brannstrom I.O."/>
            <person name="Guillou S."/>
            <person name="Cros-Aarteil S."/>
            <person name="Calhoun S."/>
            <person name="Kuo A."/>
            <person name="Mondo S."/>
            <person name="Pangilinan J."/>
            <person name="Riley R."/>
            <person name="LaButti K."/>
            <person name="Andreopoulos B."/>
            <person name="Lipzen A."/>
            <person name="Chen C."/>
            <person name="Yanf M."/>
            <person name="Daum C."/>
            <person name="Ng V."/>
            <person name="Clum A."/>
            <person name="Steindorff A."/>
            <person name="Ohm R."/>
            <person name="Martin F."/>
            <person name="Silar P."/>
            <person name="Natvig D."/>
            <person name="Lalanne C."/>
            <person name="Gautier V."/>
            <person name="Ament-velasquez S.L."/>
            <person name="Kruys A."/>
            <person name="Hutchinson M.I."/>
            <person name="Powell A.J."/>
            <person name="Barry K."/>
            <person name="Miller A.N."/>
            <person name="Grigoriev I.V."/>
            <person name="Debuchy R."/>
            <person name="Gladieux P."/>
            <person name="Thoren M.H."/>
            <person name="Johannesson H."/>
        </authorList>
    </citation>
    <scope>NUCLEOTIDE SEQUENCE</scope>
    <source>
        <strain evidence="1">CBS 232.78</strain>
    </source>
</reference>
<evidence type="ECO:0000313" key="1">
    <source>
        <dbReference type="EMBL" id="KAK3378560.1"/>
    </source>
</evidence>
<keyword evidence="2" id="KW-1185">Reference proteome</keyword>
<proteinExistence type="predicted"/>
<accession>A0AAE0KME6</accession>
<reference evidence="1" key="1">
    <citation type="journal article" date="2023" name="Mol. Phylogenet. Evol.">
        <title>Genome-scale phylogeny and comparative genomics of the fungal order Sordariales.</title>
        <authorList>
            <person name="Hensen N."/>
            <person name="Bonometti L."/>
            <person name="Westerberg I."/>
            <person name="Brannstrom I.O."/>
            <person name="Guillou S."/>
            <person name="Cros-Aarteil S."/>
            <person name="Calhoun S."/>
            <person name="Haridas S."/>
            <person name="Kuo A."/>
            <person name="Mondo S."/>
            <person name="Pangilinan J."/>
            <person name="Riley R."/>
            <person name="LaButti K."/>
            <person name="Andreopoulos B."/>
            <person name="Lipzen A."/>
            <person name="Chen C."/>
            <person name="Yan M."/>
            <person name="Daum C."/>
            <person name="Ng V."/>
            <person name="Clum A."/>
            <person name="Steindorff A."/>
            <person name="Ohm R.A."/>
            <person name="Martin F."/>
            <person name="Silar P."/>
            <person name="Natvig D.O."/>
            <person name="Lalanne C."/>
            <person name="Gautier V."/>
            <person name="Ament-Velasquez S.L."/>
            <person name="Kruys A."/>
            <person name="Hutchinson M.I."/>
            <person name="Powell A.J."/>
            <person name="Barry K."/>
            <person name="Miller A.N."/>
            <person name="Grigoriev I.V."/>
            <person name="Debuchy R."/>
            <person name="Gladieux P."/>
            <person name="Hiltunen Thoren M."/>
            <person name="Johannesson H."/>
        </authorList>
    </citation>
    <scope>NUCLEOTIDE SEQUENCE</scope>
    <source>
        <strain evidence="1">CBS 232.78</strain>
    </source>
</reference>
<dbReference type="Proteomes" id="UP001285441">
    <property type="component" value="Unassembled WGS sequence"/>
</dbReference>